<organism evidence="3 4">
    <name type="scientific">Salipaludibacillus aurantiacus</name>
    <dbReference type="NCBI Taxonomy" id="1601833"/>
    <lineage>
        <taxon>Bacteria</taxon>
        <taxon>Bacillati</taxon>
        <taxon>Bacillota</taxon>
        <taxon>Bacilli</taxon>
        <taxon>Bacillales</taxon>
        <taxon>Bacillaceae</taxon>
    </lineage>
</organism>
<dbReference type="RefSeq" id="WP_093050041.1">
    <property type="nucleotide sequence ID" value="NZ_FOGT01000005.1"/>
</dbReference>
<feature type="domain" description="Core" evidence="2">
    <location>
        <begin position="1"/>
        <end position="88"/>
    </location>
</feature>
<dbReference type="PIRSF" id="PIRSF034852">
    <property type="entry name" value="UCP034852"/>
    <property type="match status" value="1"/>
</dbReference>
<dbReference type="Proteomes" id="UP000198571">
    <property type="component" value="Unassembled WGS sequence"/>
</dbReference>
<dbReference type="OrthoDB" id="1645729at2"/>
<dbReference type="SUPFAM" id="SSF89360">
    <property type="entry name" value="HesB-like domain"/>
    <property type="match status" value="1"/>
</dbReference>
<dbReference type="EMBL" id="FOGT01000005">
    <property type="protein sequence ID" value="SER94353.1"/>
    <property type="molecule type" value="Genomic_DNA"/>
</dbReference>
<evidence type="ECO:0000313" key="4">
    <source>
        <dbReference type="Proteomes" id="UP000198571"/>
    </source>
</evidence>
<accession>A0A1H9TCK8</accession>
<evidence type="ECO:0000259" key="2">
    <source>
        <dbReference type="Pfam" id="PF01521"/>
    </source>
</evidence>
<dbReference type="InterPro" id="IPR035903">
    <property type="entry name" value="HesB-like_dom_sf"/>
</dbReference>
<dbReference type="Gene3D" id="2.60.300.12">
    <property type="entry name" value="HesB-like domain"/>
    <property type="match status" value="1"/>
</dbReference>
<protein>
    <submittedName>
        <fullName evidence="3">Uncharacterized protein YneR</fullName>
    </submittedName>
</protein>
<gene>
    <name evidence="3" type="ORF">SAMN05518684_105224</name>
</gene>
<comment type="similarity">
    <text evidence="1">Belongs to the HesB/IscA family.</text>
</comment>
<evidence type="ECO:0000313" key="3">
    <source>
        <dbReference type="EMBL" id="SER94353.1"/>
    </source>
</evidence>
<dbReference type="InterPro" id="IPR008326">
    <property type="entry name" value="PdhI-like"/>
</dbReference>
<proteinExistence type="inferred from homology"/>
<dbReference type="STRING" id="1601833.SAMN05518684_105224"/>
<reference evidence="4" key="1">
    <citation type="submission" date="2016-10" db="EMBL/GenBank/DDBJ databases">
        <authorList>
            <person name="Varghese N."/>
            <person name="Submissions S."/>
        </authorList>
    </citation>
    <scope>NUCLEOTIDE SEQUENCE [LARGE SCALE GENOMIC DNA]</scope>
    <source>
        <strain evidence="4">S9</strain>
    </source>
</reference>
<keyword evidence="4" id="KW-1185">Reference proteome</keyword>
<dbReference type="InterPro" id="IPR000361">
    <property type="entry name" value="ATAP_core_dom"/>
</dbReference>
<name>A0A1H9TCK8_9BACI</name>
<sequence>MQVIISEQALEWFKNELEVTSGDHIQFFARYGGCGNFQSGFSLGVTVKAPEEEAASVEKDGIIFYVEKKDEWYFDGKDLKVTYDEEKQEVSYNYAD</sequence>
<evidence type="ECO:0000256" key="1">
    <source>
        <dbReference type="ARBA" id="ARBA00006718"/>
    </source>
</evidence>
<dbReference type="AlphaFoldDB" id="A0A1H9TCK8"/>
<dbReference type="Pfam" id="PF01521">
    <property type="entry name" value="Fe-S_biosyn"/>
    <property type="match status" value="1"/>
</dbReference>